<sequence>ARRALSTPASSSNASQPAPPRAPNASASTAAQTHASRLAASPTSPASDTRSKFAQKLQAKRLEELQRSTSKKKPEQKWSNRTLIALATSVGACTFIIGTYHGFNAGKRHAYEQVALGEVDPVTGQPITKDIPADQPVSAPLSAVATDARLVFTSLTALVAPLLPRPLHCEPQASSSSPSTPPGCKLAELVQYHCELRSKSRLVCQPLDRIFRICPGRPAVEVTHIVEFDEHGKPYLPRHLEEAMPPSQHWHELRAPDL</sequence>
<feature type="compositionally biased region" description="Low complexity" evidence="1">
    <location>
        <begin position="23"/>
        <end position="36"/>
    </location>
</feature>
<dbReference type="GO" id="GO:0042720">
    <property type="term" value="C:mitochondrial inner membrane peptidase complex"/>
    <property type="evidence" value="ECO:0007669"/>
    <property type="project" value="InterPro"/>
</dbReference>
<feature type="region of interest" description="Disordered" evidence="1">
    <location>
        <begin position="1"/>
        <end position="77"/>
    </location>
</feature>
<reference evidence="2 3" key="1">
    <citation type="journal article" date="2018" name="Mol. Biol. Evol.">
        <title>Broad Genomic Sampling Reveals a Smut Pathogenic Ancestry of the Fungal Clade Ustilaginomycotina.</title>
        <authorList>
            <person name="Kijpornyongpan T."/>
            <person name="Mondo S.J."/>
            <person name="Barry K."/>
            <person name="Sandor L."/>
            <person name="Lee J."/>
            <person name="Lipzen A."/>
            <person name="Pangilinan J."/>
            <person name="LaButti K."/>
            <person name="Hainaut M."/>
            <person name="Henrissat B."/>
            <person name="Grigoriev I.V."/>
            <person name="Spatafora J.W."/>
            <person name="Aime M.C."/>
        </authorList>
    </citation>
    <scope>NUCLEOTIDE SEQUENCE [LARGE SCALE GENOMIC DNA]</scope>
    <source>
        <strain evidence="2 3">MCA 3645</strain>
    </source>
</reference>
<evidence type="ECO:0000313" key="2">
    <source>
        <dbReference type="EMBL" id="PWZ01578.1"/>
    </source>
</evidence>
<dbReference type="Pfam" id="PF11093">
    <property type="entry name" value="Mitochondr_Som1"/>
    <property type="match status" value="1"/>
</dbReference>
<dbReference type="InterPro" id="IPR024645">
    <property type="entry name" value="Mitochondr_Som1"/>
</dbReference>
<evidence type="ECO:0000256" key="1">
    <source>
        <dbReference type="SAM" id="MobiDB-lite"/>
    </source>
</evidence>
<keyword evidence="3" id="KW-1185">Reference proteome</keyword>
<accession>A0A317XUJ3</accession>
<evidence type="ECO:0000313" key="3">
    <source>
        <dbReference type="Proteomes" id="UP000246740"/>
    </source>
</evidence>
<gene>
    <name evidence="2" type="ORF">BCV70DRAFT_149832</name>
</gene>
<feature type="non-terminal residue" evidence="2">
    <location>
        <position position="1"/>
    </location>
</feature>
<dbReference type="InParanoid" id="A0A317XUJ3"/>
<protein>
    <submittedName>
        <fullName evidence="2">Uncharacterized protein</fullName>
    </submittedName>
</protein>
<feature type="compositionally biased region" description="Basic and acidic residues" evidence="1">
    <location>
        <begin position="60"/>
        <end position="77"/>
    </location>
</feature>
<dbReference type="Proteomes" id="UP000246740">
    <property type="component" value="Unassembled WGS sequence"/>
</dbReference>
<dbReference type="AlphaFoldDB" id="A0A317XUJ3"/>
<organism evidence="2 3">
    <name type="scientific">Testicularia cyperi</name>
    <dbReference type="NCBI Taxonomy" id="1882483"/>
    <lineage>
        <taxon>Eukaryota</taxon>
        <taxon>Fungi</taxon>
        <taxon>Dikarya</taxon>
        <taxon>Basidiomycota</taxon>
        <taxon>Ustilaginomycotina</taxon>
        <taxon>Ustilaginomycetes</taxon>
        <taxon>Ustilaginales</taxon>
        <taxon>Anthracoideaceae</taxon>
        <taxon>Testicularia</taxon>
    </lineage>
</organism>
<dbReference type="EMBL" id="KZ819190">
    <property type="protein sequence ID" value="PWZ01578.1"/>
    <property type="molecule type" value="Genomic_DNA"/>
</dbReference>
<proteinExistence type="predicted"/>
<feature type="non-terminal residue" evidence="2">
    <location>
        <position position="258"/>
    </location>
</feature>
<name>A0A317XUJ3_9BASI</name>
<dbReference type="OrthoDB" id="3983163at2759"/>
<feature type="compositionally biased region" description="Low complexity" evidence="1">
    <location>
        <begin position="1"/>
        <end position="16"/>
    </location>
</feature>